<keyword evidence="4" id="KW-0472">Membrane</keyword>
<feature type="transmembrane region" description="Helical" evidence="4">
    <location>
        <begin position="338"/>
        <end position="359"/>
    </location>
</feature>
<dbReference type="InterPro" id="IPR011990">
    <property type="entry name" value="TPR-like_helical_dom_sf"/>
</dbReference>
<keyword evidence="4" id="KW-1133">Transmembrane helix</keyword>
<dbReference type="SMART" id="SM00342">
    <property type="entry name" value="HTH_ARAC"/>
    <property type="match status" value="1"/>
</dbReference>
<dbReference type="PANTHER" id="PTHR43280">
    <property type="entry name" value="ARAC-FAMILY TRANSCRIPTIONAL REGULATOR"/>
    <property type="match status" value="1"/>
</dbReference>
<dbReference type="Gene3D" id="1.10.10.60">
    <property type="entry name" value="Homeodomain-like"/>
    <property type="match status" value="2"/>
</dbReference>
<evidence type="ECO:0000256" key="4">
    <source>
        <dbReference type="SAM" id="Phobius"/>
    </source>
</evidence>
<protein>
    <submittedName>
        <fullName evidence="6">Tetratricopeptide repeat-containing protein</fullName>
    </submittedName>
</protein>
<dbReference type="Gene3D" id="1.25.40.10">
    <property type="entry name" value="Tetratricopeptide repeat domain"/>
    <property type="match status" value="2"/>
</dbReference>
<dbReference type="InterPro" id="IPR019734">
    <property type="entry name" value="TPR_rpt"/>
</dbReference>
<gene>
    <name evidence="6" type="ORF">SAMN06296427_11179</name>
</gene>
<sequence>MHRFNFHIYLIISILLFSPFSFSQNEKQNLDSLEKVMFNMNKNKPDEIIKLGDFILKQTSSDEQKGRVLGLLGVAYFEKNDLDKSTELFFEAKNIAEKTGNHELTAKIYGSIAHQYIHLKLNEKAKFYLNKAIAEIDKLPEGNKKYSLKGLSYLELGNVEFDNQNYKIANQNYKQSLTHFQDMIEPGMQITYHYRRSLYNIGNSYLYMNQPDSSEFYLNKAIQIKDDKNKDLNFFIYNSLAKIYTQKGFYQRAVDSLQIVLNDQEFKDKRLESEIYLNLSQNYKELGNNDQYYFYNEKYIKLKDSLQLTGLNAINSAIDAEQKDFSLALSQSDRNNKFLIIGSISFLILMLIVIIYLIFKRKKERIIFEKIIIDLKGKLENPIVSEKEKLIKEENSIPSSVEEEILFKLEKFENSQKFTNPKLTISTLAVQLKTNTTYLSEVINNYKGKNFNAYINELRIKHICEKIYTHPEYLNYKISYLAEESGFTSHSSFATVFKSVTGISPSVFLREAAKHDSYKPKLIK</sequence>
<keyword evidence="4" id="KW-0812">Transmembrane</keyword>
<dbReference type="EMBL" id="FWXS01000011">
    <property type="protein sequence ID" value="SMC88713.1"/>
    <property type="molecule type" value="Genomic_DNA"/>
</dbReference>
<dbReference type="Pfam" id="PF13181">
    <property type="entry name" value="TPR_8"/>
    <property type="match status" value="2"/>
</dbReference>
<organism evidence="6 7">
    <name type="scientific">Moheibacter sediminis</name>
    <dbReference type="NCBI Taxonomy" id="1434700"/>
    <lineage>
        <taxon>Bacteria</taxon>
        <taxon>Pseudomonadati</taxon>
        <taxon>Bacteroidota</taxon>
        <taxon>Flavobacteriia</taxon>
        <taxon>Flavobacteriales</taxon>
        <taxon>Weeksellaceae</taxon>
        <taxon>Moheibacter</taxon>
    </lineage>
</organism>
<dbReference type="InterPro" id="IPR018060">
    <property type="entry name" value="HTH_AraC"/>
</dbReference>
<dbReference type="InterPro" id="IPR009057">
    <property type="entry name" value="Homeodomain-like_sf"/>
</dbReference>
<evidence type="ECO:0000256" key="3">
    <source>
        <dbReference type="ARBA" id="ARBA00023163"/>
    </source>
</evidence>
<dbReference type="PROSITE" id="PS01124">
    <property type="entry name" value="HTH_ARAC_FAMILY_2"/>
    <property type="match status" value="1"/>
</dbReference>
<reference evidence="6 7" key="1">
    <citation type="submission" date="2017-04" db="EMBL/GenBank/DDBJ databases">
        <authorList>
            <person name="Afonso C.L."/>
            <person name="Miller P.J."/>
            <person name="Scott M.A."/>
            <person name="Spackman E."/>
            <person name="Goraichik I."/>
            <person name="Dimitrov K.M."/>
            <person name="Suarez D.L."/>
            <person name="Swayne D.E."/>
        </authorList>
    </citation>
    <scope>NUCLEOTIDE SEQUENCE [LARGE SCALE GENOMIC DNA]</scope>
    <source>
        <strain evidence="6 7">CGMCC 1.12708</strain>
    </source>
</reference>
<dbReference type="STRING" id="1434700.SAMN06296427_11179"/>
<feature type="domain" description="HTH araC/xylS-type" evidence="5">
    <location>
        <begin position="403"/>
        <end position="511"/>
    </location>
</feature>
<dbReference type="SMART" id="SM00028">
    <property type="entry name" value="TPR"/>
    <property type="match status" value="5"/>
</dbReference>
<dbReference type="Pfam" id="PF12833">
    <property type="entry name" value="HTH_18"/>
    <property type="match status" value="1"/>
</dbReference>
<name>A0A1W2CU30_9FLAO</name>
<evidence type="ECO:0000256" key="2">
    <source>
        <dbReference type="ARBA" id="ARBA00023125"/>
    </source>
</evidence>
<dbReference type="PANTHER" id="PTHR43280:SF28">
    <property type="entry name" value="HTH-TYPE TRANSCRIPTIONAL ACTIVATOR RHAS"/>
    <property type="match status" value="1"/>
</dbReference>
<keyword evidence="1" id="KW-0805">Transcription regulation</keyword>
<keyword evidence="3" id="KW-0804">Transcription</keyword>
<evidence type="ECO:0000313" key="7">
    <source>
        <dbReference type="Proteomes" id="UP000192393"/>
    </source>
</evidence>
<evidence type="ECO:0000256" key="1">
    <source>
        <dbReference type="ARBA" id="ARBA00023015"/>
    </source>
</evidence>
<dbReference type="Proteomes" id="UP000192393">
    <property type="component" value="Unassembled WGS sequence"/>
</dbReference>
<evidence type="ECO:0000313" key="6">
    <source>
        <dbReference type="EMBL" id="SMC88713.1"/>
    </source>
</evidence>
<dbReference type="AlphaFoldDB" id="A0A1W2CU30"/>
<keyword evidence="2" id="KW-0238">DNA-binding</keyword>
<dbReference type="SUPFAM" id="SSF48452">
    <property type="entry name" value="TPR-like"/>
    <property type="match status" value="2"/>
</dbReference>
<dbReference type="GO" id="GO:0003700">
    <property type="term" value="F:DNA-binding transcription factor activity"/>
    <property type="evidence" value="ECO:0007669"/>
    <property type="project" value="InterPro"/>
</dbReference>
<accession>A0A1W2CU30</accession>
<proteinExistence type="predicted"/>
<evidence type="ECO:0000259" key="5">
    <source>
        <dbReference type="PROSITE" id="PS01124"/>
    </source>
</evidence>
<dbReference type="GO" id="GO:0043565">
    <property type="term" value="F:sequence-specific DNA binding"/>
    <property type="evidence" value="ECO:0007669"/>
    <property type="project" value="InterPro"/>
</dbReference>
<keyword evidence="7" id="KW-1185">Reference proteome</keyword>
<dbReference type="SUPFAM" id="SSF46689">
    <property type="entry name" value="Homeodomain-like"/>
    <property type="match status" value="1"/>
</dbReference>